<dbReference type="EMBL" id="WLYX01000001">
    <property type="protein sequence ID" value="MTD32780.1"/>
    <property type="molecule type" value="Genomic_DNA"/>
</dbReference>
<evidence type="ECO:0000313" key="1">
    <source>
        <dbReference type="EMBL" id="MTD32780.1"/>
    </source>
</evidence>
<organism evidence="1 2">
    <name type="scientific">Paludibacterium denitrificans</name>
    <dbReference type="NCBI Taxonomy" id="2675226"/>
    <lineage>
        <taxon>Bacteria</taxon>
        <taxon>Pseudomonadati</taxon>
        <taxon>Pseudomonadota</taxon>
        <taxon>Betaproteobacteria</taxon>
        <taxon>Neisseriales</taxon>
        <taxon>Chromobacteriaceae</taxon>
        <taxon>Paludibacterium</taxon>
    </lineage>
</organism>
<gene>
    <name evidence="1" type="ORF">GKE73_04345</name>
</gene>
<sequence>MRHALQQRLALSLPHSVWQLDETAMRQILDAELGWPAIHAIRLHDDANLNVGRIRDERNMLRDMAPSERPTADDLLTLPIVYQGKGNTRRCHRLPVTSGPA</sequence>
<proteinExistence type="predicted"/>
<keyword evidence="2" id="KW-1185">Reference proteome</keyword>
<dbReference type="RefSeq" id="WP_230369346.1">
    <property type="nucleotide sequence ID" value="NZ_WLYX01000001.1"/>
</dbReference>
<reference evidence="1 2" key="1">
    <citation type="submission" date="2019-11" db="EMBL/GenBank/DDBJ databases">
        <title>Draft genome sequence of Paludibacterium sp. dN18-1.</title>
        <authorList>
            <person name="Im W.-T."/>
        </authorList>
    </citation>
    <scope>NUCLEOTIDE SEQUENCE [LARGE SCALE GENOMIC DNA]</scope>
    <source>
        <strain evidence="2">dN 18-1</strain>
    </source>
</reference>
<dbReference type="Proteomes" id="UP000446658">
    <property type="component" value="Unassembled WGS sequence"/>
</dbReference>
<protein>
    <submittedName>
        <fullName evidence="1">Uncharacterized protein</fullName>
    </submittedName>
</protein>
<name>A0A844GBQ2_9NEIS</name>
<evidence type="ECO:0000313" key="2">
    <source>
        <dbReference type="Proteomes" id="UP000446658"/>
    </source>
</evidence>
<comment type="caution">
    <text evidence="1">The sequence shown here is derived from an EMBL/GenBank/DDBJ whole genome shotgun (WGS) entry which is preliminary data.</text>
</comment>
<dbReference type="AlphaFoldDB" id="A0A844GBQ2"/>
<accession>A0A844GBQ2</accession>